<dbReference type="CDD" id="cd00077">
    <property type="entry name" value="HDc"/>
    <property type="match status" value="1"/>
</dbReference>
<dbReference type="PROSITE" id="PS51831">
    <property type="entry name" value="HD"/>
    <property type="match status" value="1"/>
</dbReference>
<protein>
    <submittedName>
        <fullName evidence="2">HD domain-containing protein</fullName>
    </submittedName>
</protein>
<accession>A0A9J6ZRK8</accession>
<organism evidence="2 3">
    <name type="scientific">Xiashengella succiniciproducens</name>
    <dbReference type="NCBI Taxonomy" id="2949635"/>
    <lineage>
        <taxon>Bacteria</taxon>
        <taxon>Pseudomonadati</taxon>
        <taxon>Bacteroidota</taxon>
        <taxon>Bacteroidia</taxon>
        <taxon>Marinilabiliales</taxon>
        <taxon>Marinilabiliaceae</taxon>
        <taxon>Xiashengella</taxon>
    </lineage>
</organism>
<gene>
    <name evidence="2" type="ORF">M9189_00675</name>
</gene>
<dbReference type="NCBIfam" id="TIGR00277">
    <property type="entry name" value="HDIG"/>
    <property type="match status" value="1"/>
</dbReference>
<dbReference type="EMBL" id="CP098400">
    <property type="protein sequence ID" value="URW79872.1"/>
    <property type="molecule type" value="Genomic_DNA"/>
</dbReference>
<dbReference type="InterPro" id="IPR006674">
    <property type="entry name" value="HD_domain"/>
</dbReference>
<dbReference type="AlphaFoldDB" id="A0A9J6ZRK8"/>
<dbReference type="InterPro" id="IPR003607">
    <property type="entry name" value="HD/PDEase_dom"/>
</dbReference>
<reference evidence="2" key="1">
    <citation type="submission" date="2022-05" db="EMBL/GenBank/DDBJ databases">
        <authorList>
            <person name="Sun X."/>
        </authorList>
    </citation>
    <scope>NUCLEOTIDE SEQUENCE</scope>
    <source>
        <strain evidence="2">Ai-910</strain>
    </source>
</reference>
<dbReference type="InterPro" id="IPR006675">
    <property type="entry name" value="HDIG_dom"/>
</dbReference>
<dbReference type="RefSeq" id="WP_250723985.1">
    <property type="nucleotide sequence ID" value="NZ_CP098400.1"/>
</dbReference>
<dbReference type="SMART" id="SM00471">
    <property type="entry name" value="HDc"/>
    <property type="match status" value="1"/>
</dbReference>
<evidence type="ECO:0000259" key="1">
    <source>
        <dbReference type="PROSITE" id="PS51831"/>
    </source>
</evidence>
<sequence>MRGIVPELSVDGDMRTPNSRFRFKMQHIRFSDLEEAVLDRFEKELPKQIYYHNFKHTIDVVTQTEIIARGEGVGEEDQLLLKTAALLHDIGFILSYEDHETHSIELAREILPHFDYSDEQIEKIAELIGVTRPNAKPVNKLQEILKDADLDYLGRSDFIQLSDSLYRELIEQKGEMSELDWNKKQCDFLKTHIYYHCCPIKTF</sequence>
<name>A0A9J6ZRK8_9BACT</name>
<proteinExistence type="predicted"/>
<reference evidence="2" key="2">
    <citation type="submission" date="2022-06" db="EMBL/GenBank/DDBJ databases">
        <title>Xiashengella guii gen. nov. sp. nov., a bacterium isolated form anaerobic digestion tank.</title>
        <authorList>
            <person name="Huang H."/>
        </authorList>
    </citation>
    <scope>NUCLEOTIDE SEQUENCE</scope>
    <source>
        <strain evidence="2">Ai-910</strain>
    </source>
</reference>
<dbReference type="Gene3D" id="1.10.3210.10">
    <property type="entry name" value="Hypothetical protein af1432"/>
    <property type="match status" value="1"/>
</dbReference>
<keyword evidence="3" id="KW-1185">Reference proteome</keyword>
<evidence type="ECO:0000313" key="3">
    <source>
        <dbReference type="Proteomes" id="UP001056426"/>
    </source>
</evidence>
<dbReference type="Pfam" id="PF01966">
    <property type="entry name" value="HD"/>
    <property type="match status" value="1"/>
</dbReference>
<dbReference type="SUPFAM" id="SSF109604">
    <property type="entry name" value="HD-domain/PDEase-like"/>
    <property type="match status" value="1"/>
</dbReference>
<dbReference type="Proteomes" id="UP001056426">
    <property type="component" value="Chromosome"/>
</dbReference>
<feature type="domain" description="HD" evidence="1">
    <location>
        <begin position="53"/>
        <end position="154"/>
    </location>
</feature>
<dbReference type="KEGG" id="alkq:M9189_00675"/>
<evidence type="ECO:0000313" key="2">
    <source>
        <dbReference type="EMBL" id="URW79872.1"/>
    </source>
</evidence>